<feature type="region of interest" description="Disordered" evidence="1">
    <location>
        <begin position="39"/>
        <end position="60"/>
    </location>
</feature>
<accession>A0ABT0ITQ7</accession>
<evidence type="ECO:0000256" key="1">
    <source>
        <dbReference type="SAM" id="MobiDB-lite"/>
    </source>
</evidence>
<dbReference type="EMBL" id="JALPRY010000016">
    <property type="protein sequence ID" value="MCK8781194.1"/>
    <property type="molecule type" value="Genomic_DNA"/>
</dbReference>
<name>A0ABT0ITQ7_9HYPH</name>
<gene>
    <name evidence="2" type="ORF">M0654_14515</name>
</gene>
<keyword evidence="3" id="KW-1185">Reference proteome</keyword>
<proteinExistence type="predicted"/>
<evidence type="ECO:0000313" key="3">
    <source>
        <dbReference type="Proteomes" id="UP001202827"/>
    </source>
</evidence>
<sequence length="60" mass="6972">MSPFVRNEPEDLPEFEDYELAELAPLLVEALTFPFPADFPAKPALEQPEKHGKDRYPHYQ</sequence>
<dbReference type="Proteomes" id="UP001202827">
    <property type="component" value="Unassembled WGS sequence"/>
</dbReference>
<organism evidence="2 3">
    <name type="scientific">Neorhizobium turbinariae</name>
    <dbReference type="NCBI Taxonomy" id="2937795"/>
    <lineage>
        <taxon>Bacteria</taxon>
        <taxon>Pseudomonadati</taxon>
        <taxon>Pseudomonadota</taxon>
        <taxon>Alphaproteobacteria</taxon>
        <taxon>Hyphomicrobiales</taxon>
        <taxon>Rhizobiaceae</taxon>
        <taxon>Rhizobium/Agrobacterium group</taxon>
        <taxon>Neorhizobium</taxon>
    </lineage>
</organism>
<evidence type="ECO:0000313" key="2">
    <source>
        <dbReference type="EMBL" id="MCK8781194.1"/>
    </source>
</evidence>
<comment type="caution">
    <text evidence="2">The sequence shown here is derived from an EMBL/GenBank/DDBJ whole genome shotgun (WGS) entry which is preliminary data.</text>
</comment>
<feature type="compositionally biased region" description="Basic and acidic residues" evidence="1">
    <location>
        <begin position="47"/>
        <end position="60"/>
    </location>
</feature>
<reference evidence="2 3" key="1">
    <citation type="submission" date="2022-04" db="EMBL/GenBank/DDBJ databases">
        <title>Rhizobium coralii sp. nov., isolated from coral Turbinaria peltata.</title>
        <authorList>
            <person name="Sun H."/>
        </authorList>
    </citation>
    <scope>NUCLEOTIDE SEQUENCE [LARGE SCALE GENOMIC DNA]</scope>
    <source>
        <strain evidence="2 3">NTR19</strain>
    </source>
</reference>
<dbReference type="RefSeq" id="WP_118850744.1">
    <property type="nucleotide sequence ID" value="NZ_JALPRY010000016.1"/>
</dbReference>
<protein>
    <submittedName>
        <fullName evidence="2">Uncharacterized protein</fullName>
    </submittedName>
</protein>